<feature type="compositionally biased region" description="Basic and acidic residues" evidence="1">
    <location>
        <begin position="10"/>
        <end position="21"/>
    </location>
</feature>
<evidence type="ECO:0000313" key="2">
    <source>
        <dbReference type="EMBL" id="AJF64961.1"/>
    </source>
</evidence>
<evidence type="ECO:0008006" key="4">
    <source>
        <dbReference type="Google" id="ProtNLM"/>
    </source>
</evidence>
<gene>
    <name evidence="2" type="ORF">SVTN_11505</name>
</gene>
<feature type="region of interest" description="Disordered" evidence="1">
    <location>
        <begin position="1"/>
        <end position="21"/>
    </location>
</feature>
<sequence length="199" mass="21656">MTTAAQHPVFLDHRGNPRPVKESPLTYEQARLGMAFHEAGHAVLAMSYGIHVASSEVITWTVEKDGWGLTGDTNTNVGSVNAWHYSAVCAVGALSEVQYLMVHGLWTPERAAICAAEHDRAHAVDVLAVHGIRLACDHVPSGGKSWGQVRGMARRRMDHLWREIRTVAHAMNEATRLTGEQIAAMTGLTNPPLPEAVAR</sequence>
<accession>A0A0B5HWZ2</accession>
<dbReference type="STRING" id="362257.SVTN_11505"/>
<evidence type="ECO:0000313" key="3">
    <source>
        <dbReference type="Proteomes" id="UP000031774"/>
    </source>
</evidence>
<evidence type="ECO:0000256" key="1">
    <source>
        <dbReference type="SAM" id="MobiDB-lite"/>
    </source>
</evidence>
<dbReference type="EMBL" id="CP010407">
    <property type="protein sequence ID" value="AJF64961.1"/>
    <property type="molecule type" value="Genomic_DNA"/>
</dbReference>
<dbReference type="Proteomes" id="UP000031774">
    <property type="component" value="Chromosome"/>
</dbReference>
<dbReference type="RefSeq" id="WP_041129010.1">
    <property type="nucleotide sequence ID" value="NZ_CP010407.1"/>
</dbReference>
<dbReference type="KEGG" id="svt:SVTN_11505"/>
<dbReference type="AlphaFoldDB" id="A0A0B5HWZ2"/>
<dbReference type="HOGENOM" id="CLU_1509757_0_0_11"/>
<name>A0A0B5HWZ2_9ACTN</name>
<keyword evidence="3" id="KW-1185">Reference proteome</keyword>
<organism evidence="2 3">
    <name type="scientific">Streptomyces vietnamensis</name>
    <dbReference type="NCBI Taxonomy" id="362257"/>
    <lineage>
        <taxon>Bacteria</taxon>
        <taxon>Bacillati</taxon>
        <taxon>Actinomycetota</taxon>
        <taxon>Actinomycetes</taxon>
        <taxon>Kitasatosporales</taxon>
        <taxon>Streptomycetaceae</taxon>
        <taxon>Streptomyces</taxon>
    </lineage>
</organism>
<protein>
    <recommendedName>
        <fullName evidence="4">Peptidase M41 domain-containing protein</fullName>
    </recommendedName>
</protein>
<proteinExistence type="predicted"/>
<reference evidence="2 3" key="1">
    <citation type="submission" date="2014-12" db="EMBL/GenBank/DDBJ databases">
        <title>Complete genome sequence of Streptomyces vietnamensis strain GIMV4.0001, a genetic manipulable producer of the benzoisochromanequinone antibiotic granaticin.</title>
        <authorList>
            <person name="Deng M.R."/>
            <person name="Guo J."/>
            <person name="Ma L.Y."/>
            <person name="Feng G.D."/>
            <person name="Mo C.Y."/>
            <person name="Zhu H.H."/>
        </authorList>
    </citation>
    <scope>NUCLEOTIDE SEQUENCE [LARGE SCALE GENOMIC DNA]</scope>
    <source>
        <strain evidence="3">GIMV4.0001</strain>
    </source>
</reference>